<dbReference type="Gene3D" id="2.30.42.10">
    <property type="match status" value="1"/>
</dbReference>
<keyword evidence="3" id="KW-0378">Hydrolase</keyword>
<evidence type="ECO:0000259" key="5">
    <source>
        <dbReference type="PROSITE" id="PS50106"/>
    </source>
</evidence>
<dbReference type="OrthoDB" id="9807133at2"/>
<evidence type="ECO:0000256" key="3">
    <source>
        <dbReference type="ARBA" id="ARBA00022801"/>
    </source>
</evidence>
<dbReference type="PANTHER" id="PTHR22939">
    <property type="entry name" value="SERINE PROTEASE FAMILY S1C HTRA-RELATED"/>
    <property type="match status" value="1"/>
</dbReference>
<evidence type="ECO:0000313" key="6">
    <source>
        <dbReference type="EMBL" id="MUL35881.1"/>
    </source>
</evidence>
<dbReference type="SUPFAM" id="SSF50494">
    <property type="entry name" value="Trypsin-like serine proteases"/>
    <property type="match status" value="1"/>
</dbReference>
<dbReference type="PRINTS" id="PR00834">
    <property type="entry name" value="PROTEASES2C"/>
</dbReference>
<protein>
    <submittedName>
        <fullName evidence="6">Serine protease</fullName>
    </submittedName>
</protein>
<feature type="region of interest" description="Disordered" evidence="4">
    <location>
        <begin position="1"/>
        <end position="22"/>
    </location>
</feature>
<dbReference type="InterPro" id="IPR001940">
    <property type="entry name" value="Peptidase_S1C"/>
</dbReference>
<dbReference type="SUPFAM" id="SSF50156">
    <property type="entry name" value="PDZ domain-like"/>
    <property type="match status" value="1"/>
</dbReference>
<dbReference type="InterPro" id="IPR009003">
    <property type="entry name" value="Peptidase_S1_PA"/>
</dbReference>
<dbReference type="NCBIfam" id="NF041521">
    <property type="entry name" value="HhoA_HhoB_HtrA"/>
    <property type="match status" value="1"/>
</dbReference>
<proteinExistence type="inferred from homology"/>
<dbReference type="InterPro" id="IPR043504">
    <property type="entry name" value="Peptidase_S1_PA_chymotrypsin"/>
</dbReference>
<dbReference type="GO" id="GO:0006508">
    <property type="term" value="P:proteolysis"/>
    <property type="evidence" value="ECO:0007669"/>
    <property type="project" value="UniProtKB-KW"/>
</dbReference>
<evidence type="ECO:0000313" key="7">
    <source>
        <dbReference type="Proteomes" id="UP000441797"/>
    </source>
</evidence>
<dbReference type="InterPro" id="IPR001478">
    <property type="entry name" value="PDZ"/>
</dbReference>
<sequence length="430" mass="45562">MSTIRRNIEPQSTNIHKKYHHGGTLHRKINIPTLLQWQSVGYFLTLLTGIGLASLSGCARPGNITQTEQPTAQPTPQQPVSTTAAIAPIDPNFVVAAVQKVGPAVVRINAARTISRQLPEELDDPILRRFFGIQPNPAQPRQRVVRGTGSGFIINASGQILTNAHVVDGADRVSVTLKDGRTFEGEVVGQDIVTDVAVIQVQASDLPVVPIGNSEVLQPGEWVIAIGNPLGLDNTVTAGIISSTERSTSDIGVSDKRVDLIQTDTAINPGNSGGPLLNARGEVIGMNTAIISGAQGLGFAIPINTVQNISQQLIATGEVQHAYLGVQMVTLTPEVRQQLEIESDGEIDVTADEGVLIIRVVPGSPAARAGLRAGDVVQTINNQPVTTTEEVQRLVSGSQVGSQMQIAVQRNGQSRQVAVKLENLPVQSES</sequence>
<dbReference type="Gene3D" id="2.40.10.10">
    <property type="entry name" value="Trypsin-like serine proteases"/>
    <property type="match status" value="2"/>
</dbReference>
<feature type="compositionally biased region" description="Polar residues" evidence="4">
    <location>
        <begin position="1"/>
        <end position="14"/>
    </location>
</feature>
<feature type="domain" description="PDZ" evidence="5">
    <location>
        <begin position="328"/>
        <end position="412"/>
    </location>
</feature>
<dbReference type="Pfam" id="PF13365">
    <property type="entry name" value="Trypsin_2"/>
    <property type="match status" value="1"/>
</dbReference>
<dbReference type="PANTHER" id="PTHR22939:SF129">
    <property type="entry name" value="SERINE PROTEASE HTRA2, MITOCHONDRIAL"/>
    <property type="match status" value="1"/>
</dbReference>
<reference evidence="6 7" key="1">
    <citation type="journal article" date="2019" name="Front. Microbiol.">
        <title>Genomic Features for Desiccation Tolerance and Sugar Biosynthesis in the Extremophile Gloeocapsopsis sp. UTEX B3054.</title>
        <authorList>
            <person name="Urrejola C."/>
            <person name="Alcorta J."/>
            <person name="Salas L."/>
            <person name="Vasquez M."/>
            <person name="Polz M.F."/>
            <person name="Vicuna R."/>
            <person name="Diez B."/>
        </authorList>
    </citation>
    <scope>NUCLEOTIDE SEQUENCE [LARGE SCALE GENOMIC DNA]</scope>
    <source>
        <strain evidence="6 7">1H9</strain>
    </source>
</reference>
<dbReference type="AlphaFoldDB" id="A0A6N8FSF1"/>
<dbReference type="InterPro" id="IPR036034">
    <property type="entry name" value="PDZ_sf"/>
</dbReference>
<organism evidence="6 7">
    <name type="scientific">Gloeocapsopsis dulcis AAB1 = 1H9</name>
    <dbReference type="NCBI Taxonomy" id="1433147"/>
    <lineage>
        <taxon>Bacteria</taxon>
        <taxon>Bacillati</taxon>
        <taxon>Cyanobacteriota</taxon>
        <taxon>Cyanophyceae</taxon>
        <taxon>Oscillatoriophycideae</taxon>
        <taxon>Chroococcales</taxon>
        <taxon>Chroococcaceae</taxon>
        <taxon>Gloeocapsopsis</taxon>
        <taxon>Gloeocapsopsis dulcis</taxon>
    </lineage>
</organism>
<name>A0A6N8FSF1_9CHRO</name>
<dbReference type="RefSeq" id="WP_105221981.1">
    <property type="nucleotide sequence ID" value="NZ_CAWNSU010000122.1"/>
</dbReference>
<gene>
    <name evidence="6" type="ORF">BWI75_05835</name>
</gene>
<dbReference type="EMBL" id="NAPY01000006">
    <property type="protein sequence ID" value="MUL35881.1"/>
    <property type="molecule type" value="Genomic_DNA"/>
</dbReference>
<dbReference type="SMART" id="SM00228">
    <property type="entry name" value="PDZ"/>
    <property type="match status" value="1"/>
</dbReference>
<dbReference type="PROSITE" id="PS50106">
    <property type="entry name" value="PDZ"/>
    <property type="match status" value="1"/>
</dbReference>
<keyword evidence="7" id="KW-1185">Reference proteome</keyword>
<dbReference type="Proteomes" id="UP000441797">
    <property type="component" value="Unassembled WGS sequence"/>
</dbReference>
<accession>A0A6N8FSF1</accession>
<evidence type="ECO:0000256" key="2">
    <source>
        <dbReference type="ARBA" id="ARBA00022670"/>
    </source>
</evidence>
<comment type="caution">
    <text evidence="6">The sequence shown here is derived from an EMBL/GenBank/DDBJ whole genome shotgun (WGS) entry which is preliminary data.</text>
</comment>
<dbReference type="InterPro" id="IPR048172">
    <property type="entry name" value="HhoA_HhoB_HtrA-like"/>
</dbReference>
<evidence type="ECO:0000256" key="4">
    <source>
        <dbReference type="SAM" id="MobiDB-lite"/>
    </source>
</evidence>
<evidence type="ECO:0000256" key="1">
    <source>
        <dbReference type="ARBA" id="ARBA00010541"/>
    </source>
</evidence>
<dbReference type="Pfam" id="PF13180">
    <property type="entry name" value="PDZ_2"/>
    <property type="match status" value="1"/>
</dbReference>
<comment type="similarity">
    <text evidence="1">Belongs to the peptidase S1C family.</text>
</comment>
<dbReference type="GO" id="GO:0004252">
    <property type="term" value="F:serine-type endopeptidase activity"/>
    <property type="evidence" value="ECO:0007669"/>
    <property type="project" value="InterPro"/>
</dbReference>
<keyword evidence="2 6" id="KW-0645">Protease</keyword>